<keyword evidence="3" id="KW-1185">Reference proteome</keyword>
<evidence type="ECO:0000256" key="1">
    <source>
        <dbReference type="SAM" id="SignalP"/>
    </source>
</evidence>
<name>A0A7W6NJL5_9HYPH</name>
<comment type="caution">
    <text evidence="2">The sequence shown here is derived from an EMBL/GenBank/DDBJ whole genome shotgun (WGS) entry which is preliminary data.</text>
</comment>
<evidence type="ECO:0000313" key="3">
    <source>
        <dbReference type="Proteomes" id="UP000528286"/>
    </source>
</evidence>
<feature type="chain" id="PRO_5030801989" evidence="1">
    <location>
        <begin position="25"/>
        <end position="240"/>
    </location>
</feature>
<organism evidence="2 3">
    <name type="scientific">Gellertiella hungarica</name>
    <dbReference type="NCBI Taxonomy" id="1572859"/>
    <lineage>
        <taxon>Bacteria</taxon>
        <taxon>Pseudomonadati</taxon>
        <taxon>Pseudomonadota</taxon>
        <taxon>Alphaproteobacteria</taxon>
        <taxon>Hyphomicrobiales</taxon>
        <taxon>Rhizobiaceae</taxon>
        <taxon>Gellertiella</taxon>
    </lineage>
</organism>
<dbReference type="Proteomes" id="UP000528286">
    <property type="component" value="Unassembled WGS sequence"/>
</dbReference>
<protein>
    <submittedName>
        <fullName evidence="2">Uncharacterized protein</fullName>
    </submittedName>
</protein>
<evidence type="ECO:0000313" key="2">
    <source>
        <dbReference type="EMBL" id="MBB4063624.1"/>
    </source>
</evidence>
<gene>
    <name evidence="2" type="ORF">GGR23_000785</name>
</gene>
<dbReference type="EMBL" id="JACIEZ010000001">
    <property type="protein sequence ID" value="MBB4063624.1"/>
    <property type="molecule type" value="Genomic_DNA"/>
</dbReference>
<reference evidence="2 3" key="1">
    <citation type="submission" date="2020-08" db="EMBL/GenBank/DDBJ databases">
        <title>Genomic Encyclopedia of Type Strains, Phase IV (KMG-IV): sequencing the most valuable type-strain genomes for metagenomic binning, comparative biology and taxonomic classification.</title>
        <authorList>
            <person name="Goeker M."/>
        </authorList>
    </citation>
    <scope>NUCLEOTIDE SEQUENCE [LARGE SCALE GENOMIC DNA]</scope>
    <source>
        <strain evidence="2 3">DSM 29853</strain>
    </source>
</reference>
<proteinExistence type="predicted"/>
<feature type="signal peptide" evidence="1">
    <location>
        <begin position="1"/>
        <end position="24"/>
    </location>
</feature>
<dbReference type="RefSeq" id="WP_183364802.1">
    <property type="nucleotide sequence ID" value="NZ_JACIEZ010000001.1"/>
</dbReference>
<sequence length="240" mass="24784">MHFQSLAGGLLAGAALLCPISAGAHDIKASPSEKTEAAFDIIETRVTIRGDEAVFSSRLRGEAGSRKPDATGKFEDSSVYAYVWPTSLNSADVGFEADKGIVALAVTFHPDFDDGAGGAANRTVWHPHWVVLAKDGACGGGLKVVDIPEGTTPKVPPTWPKVPLLIDSPSYPTTLAGDSVDVTVPLAAIGGKGLEGASFDGVTAGLRIDANLHQPLLCVADVFKVASGDLSLPGRIMPAD</sequence>
<keyword evidence="1" id="KW-0732">Signal</keyword>
<accession>A0A7W6NJL5</accession>
<dbReference type="AlphaFoldDB" id="A0A7W6NJL5"/>